<evidence type="ECO:0000256" key="5">
    <source>
        <dbReference type="ARBA" id="ARBA00022946"/>
    </source>
</evidence>
<dbReference type="PROSITE" id="PS51387">
    <property type="entry name" value="FAD_PCMH"/>
    <property type="match status" value="1"/>
</dbReference>
<reference evidence="9 10" key="1">
    <citation type="submission" date="2009-01" db="EMBL/GenBank/DDBJ databases">
        <authorList>
            <person name="Fulton L."/>
            <person name="Clifton S."/>
            <person name="Fulton B."/>
            <person name="Xu J."/>
            <person name="Minx P."/>
            <person name="Pepin K.H."/>
            <person name="Johnson M."/>
            <person name="Bhonagiri V."/>
            <person name="Nash W.E."/>
            <person name="Mardis E.R."/>
            <person name="Wilson R.K."/>
        </authorList>
    </citation>
    <scope>NUCLEOTIDE SEQUENCE [LARGE SCALE GENOMIC DNA]</scope>
    <source>
        <strain evidence="10">DSM 10507 / JCM 14656 / S5a33</strain>
    </source>
</reference>
<evidence type="ECO:0000313" key="9">
    <source>
        <dbReference type="EMBL" id="EEG47677.1"/>
    </source>
</evidence>
<dbReference type="Pfam" id="PF02913">
    <property type="entry name" value="FAD-oxidase_C"/>
    <property type="match status" value="1"/>
</dbReference>
<evidence type="ECO:0000256" key="6">
    <source>
        <dbReference type="ARBA" id="ARBA00023002"/>
    </source>
</evidence>
<dbReference type="SUPFAM" id="SSF55103">
    <property type="entry name" value="FAD-linked oxidases, C-terminal domain"/>
    <property type="match status" value="1"/>
</dbReference>
<reference evidence="9 10" key="2">
    <citation type="submission" date="2009-02" db="EMBL/GenBank/DDBJ databases">
        <title>Draft genome sequence of Blautia hydrogenotrophica DSM 10507 (Ruminococcus hydrogenotrophicus DSM 10507).</title>
        <authorList>
            <person name="Sudarsanam P."/>
            <person name="Ley R."/>
            <person name="Guruge J."/>
            <person name="Turnbaugh P.J."/>
            <person name="Mahowald M."/>
            <person name="Liep D."/>
            <person name="Gordon J."/>
        </authorList>
    </citation>
    <scope>NUCLEOTIDE SEQUENCE [LARGE SCALE GENOMIC DNA]</scope>
    <source>
        <strain evidence="10">DSM 10507 / JCM 14656 / S5a33</strain>
    </source>
</reference>
<dbReference type="InterPro" id="IPR004113">
    <property type="entry name" value="FAD-bd_oxidored_4_C"/>
</dbReference>
<name>C0CRC7_BLAHS</name>
<keyword evidence="3" id="KW-0285">Flavoprotein</keyword>
<dbReference type="GO" id="GO:0008720">
    <property type="term" value="F:D-lactate dehydrogenase (NAD+) activity"/>
    <property type="evidence" value="ECO:0007669"/>
    <property type="project" value="TreeGrafter"/>
</dbReference>
<dbReference type="GO" id="GO:0071949">
    <property type="term" value="F:FAD binding"/>
    <property type="evidence" value="ECO:0007669"/>
    <property type="project" value="InterPro"/>
</dbReference>
<evidence type="ECO:0000259" key="8">
    <source>
        <dbReference type="PROSITE" id="PS51387"/>
    </source>
</evidence>
<evidence type="ECO:0000256" key="4">
    <source>
        <dbReference type="ARBA" id="ARBA00022827"/>
    </source>
</evidence>
<gene>
    <name evidence="9" type="ORF">RUMHYD_03441</name>
</gene>
<organism evidence="9 10">
    <name type="scientific">Blautia hydrogenotrophica (strain DSM 10507 / JCM 14656 / S5a33)</name>
    <name type="common">Ruminococcus hydrogenotrophicus</name>
    <dbReference type="NCBI Taxonomy" id="476272"/>
    <lineage>
        <taxon>Bacteria</taxon>
        <taxon>Bacillati</taxon>
        <taxon>Bacillota</taxon>
        <taxon>Clostridia</taxon>
        <taxon>Lachnospirales</taxon>
        <taxon>Lachnospiraceae</taxon>
        <taxon>Blautia</taxon>
    </lineage>
</organism>
<feature type="domain" description="FAD-binding PCMH-type" evidence="8">
    <location>
        <begin position="1"/>
        <end position="111"/>
    </location>
</feature>
<dbReference type="Pfam" id="PF01565">
    <property type="entry name" value="FAD_binding_4"/>
    <property type="match status" value="1"/>
</dbReference>
<evidence type="ECO:0000256" key="2">
    <source>
        <dbReference type="ARBA" id="ARBA00008000"/>
    </source>
</evidence>
<evidence type="ECO:0000256" key="7">
    <source>
        <dbReference type="ARBA" id="ARBA00038897"/>
    </source>
</evidence>
<feature type="non-terminal residue" evidence="9">
    <location>
        <position position="1"/>
    </location>
</feature>
<dbReference type="EC" id="1.1.2.4" evidence="7"/>
<dbReference type="GO" id="GO:0004458">
    <property type="term" value="F:D-lactate dehydrogenase (cytochrome) activity"/>
    <property type="evidence" value="ECO:0007669"/>
    <property type="project" value="UniProtKB-EC"/>
</dbReference>
<dbReference type="HOGENOM" id="CLU_017779_9_2_9"/>
<dbReference type="InterPro" id="IPR016166">
    <property type="entry name" value="FAD-bd_PCMH"/>
</dbReference>
<dbReference type="RefSeq" id="WP_005951793.1">
    <property type="nucleotide sequence ID" value="NZ_GG657688.1"/>
</dbReference>
<evidence type="ECO:0000256" key="3">
    <source>
        <dbReference type="ARBA" id="ARBA00022630"/>
    </source>
</evidence>
<dbReference type="eggNOG" id="COG0277">
    <property type="taxonomic scope" value="Bacteria"/>
</dbReference>
<dbReference type="PANTHER" id="PTHR11748:SF111">
    <property type="entry name" value="D-LACTATE DEHYDROGENASE, MITOCHONDRIAL-RELATED"/>
    <property type="match status" value="1"/>
</dbReference>
<evidence type="ECO:0000256" key="1">
    <source>
        <dbReference type="ARBA" id="ARBA00001974"/>
    </source>
</evidence>
<keyword evidence="6" id="KW-0560">Oxidoreductase</keyword>
<accession>C0CRC7</accession>
<dbReference type="InterPro" id="IPR006094">
    <property type="entry name" value="Oxid_FAD_bind_N"/>
</dbReference>
<dbReference type="Proteomes" id="UP000003100">
    <property type="component" value="Unassembled WGS sequence"/>
</dbReference>
<comment type="cofactor">
    <cofactor evidence="1">
        <name>FAD</name>
        <dbReference type="ChEBI" id="CHEBI:57692"/>
    </cofactor>
</comment>
<proteinExistence type="inferred from homology"/>
<dbReference type="InterPro" id="IPR016164">
    <property type="entry name" value="FAD-linked_Oxase-like_C"/>
</dbReference>
<dbReference type="EMBL" id="ACBZ01000182">
    <property type="protein sequence ID" value="EEG47677.1"/>
    <property type="molecule type" value="Genomic_DNA"/>
</dbReference>
<evidence type="ECO:0000313" key="10">
    <source>
        <dbReference type="Proteomes" id="UP000003100"/>
    </source>
</evidence>
<dbReference type="InterPro" id="IPR036318">
    <property type="entry name" value="FAD-bd_PCMH-like_sf"/>
</dbReference>
<dbReference type="PANTHER" id="PTHR11748">
    <property type="entry name" value="D-LACTATE DEHYDROGENASE"/>
    <property type="match status" value="1"/>
</dbReference>
<dbReference type="InterPro" id="IPR016169">
    <property type="entry name" value="FAD-bd_PCMH_sub2"/>
</dbReference>
<keyword evidence="4" id="KW-0274">FAD</keyword>
<dbReference type="SUPFAM" id="SSF56176">
    <property type="entry name" value="FAD-binding/transporter-associated domain-like"/>
    <property type="match status" value="1"/>
</dbReference>
<keyword evidence="5" id="KW-0809">Transit peptide</keyword>
<protein>
    <recommendedName>
        <fullName evidence="7">D-lactate dehydrogenase (cytochrome)</fullName>
        <ecNumber evidence="7">1.1.2.4</ecNumber>
    </recommendedName>
</protein>
<dbReference type="AlphaFoldDB" id="C0CRC7"/>
<sequence length="370" mass="41140">GFQHNTLWALAGTTFSEIETSVRKESNMTREFPASPTEKSATIGGALSFGARGLRSYKYGSVSDFVTELEYCDCNGNLHLCSASDSNFHDLLGSEGMLGIITGVRIRTSPIPKFLWGLMFFFPDSLCAAGFADAVKSIEHISVFELLDSKSFELLQEFRSQISSISRISELPSSSQAAIYLELESDCEETLEETAEDLLELAAEYHGDPDAVWNVVGDEVETFRSMRHAVSECVNLKVASLHAQDVLIRKLSCSCFFPNKTRQELVNYYQDSLAENHLSGVIFGHIGSGNPYVNILSHSAEEYHNARILIQKWGKDAFEAGGHAFSECGVGKLYRDIFQHIAPINLLNKRIKLKQKWDPSGLFNPKNMLV</sequence>
<dbReference type="GO" id="GO:1903457">
    <property type="term" value="P:lactate catabolic process"/>
    <property type="evidence" value="ECO:0007669"/>
    <property type="project" value="TreeGrafter"/>
</dbReference>
<comment type="caution">
    <text evidence="9">The sequence shown here is derived from an EMBL/GenBank/DDBJ whole genome shotgun (WGS) entry which is preliminary data.</text>
</comment>
<keyword evidence="10" id="KW-1185">Reference proteome</keyword>
<comment type="similarity">
    <text evidence="2">Belongs to the FAD-binding oxidoreductase/transferase type 4 family.</text>
</comment>
<dbReference type="Gene3D" id="3.30.465.10">
    <property type="match status" value="1"/>
</dbReference>